<dbReference type="OrthoDB" id="2130515at2759"/>
<evidence type="ECO:0000256" key="2">
    <source>
        <dbReference type="SAM" id="Phobius"/>
    </source>
</evidence>
<sequence>MFGCGNTLLFCLGLTLFRYFSVVARKQISRVFAIRFIFGCIFTSVLMVVFPFIIKNDWAATSLILQPSGTYCLLYWGTEDTETRWLVFVLLVWIATPITIIGWAYYWIYATFQSSANALRGNYEESGGKSGSGSSSATTGTTGTKGPMLDSKAAETGKKRDKERIKMMIRRSSYTRVCVLREFFLSDGLLTLFSSSMKSVHIVSCLLYLTSSVSTA</sequence>
<feature type="transmembrane region" description="Helical" evidence="2">
    <location>
        <begin position="85"/>
        <end position="108"/>
    </location>
</feature>
<evidence type="ECO:0000313" key="3">
    <source>
        <dbReference type="EMBL" id="ORY40130.1"/>
    </source>
</evidence>
<feature type="region of interest" description="Disordered" evidence="1">
    <location>
        <begin position="126"/>
        <end position="159"/>
    </location>
</feature>
<dbReference type="EMBL" id="MCGO01000036">
    <property type="protein sequence ID" value="ORY40130.1"/>
    <property type="molecule type" value="Genomic_DNA"/>
</dbReference>
<feature type="transmembrane region" description="Helical" evidence="2">
    <location>
        <begin position="36"/>
        <end position="54"/>
    </location>
</feature>
<gene>
    <name evidence="3" type="ORF">BCR33DRAFT_370281</name>
</gene>
<comment type="caution">
    <text evidence="3">The sequence shown here is derived from an EMBL/GenBank/DDBJ whole genome shotgun (WGS) entry which is preliminary data.</text>
</comment>
<name>A0A1Y2BZD8_9FUNG</name>
<feature type="compositionally biased region" description="Low complexity" evidence="1">
    <location>
        <begin position="132"/>
        <end position="146"/>
    </location>
</feature>
<evidence type="ECO:0000313" key="4">
    <source>
        <dbReference type="Proteomes" id="UP000193642"/>
    </source>
</evidence>
<dbReference type="Proteomes" id="UP000193642">
    <property type="component" value="Unassembled WGS sequence"/>
</dbReference>
<accession>A0A1Y2BZD8</accession>
<dbReference type="SUPFAM" id="SSF81321">
    <property type="entry name" value="Family A G protein-coupled receptor-like"/>
    <property type="match status" value="1"/>
</dbReference>
<keyword evidence="2" id="KW-0472">Membrane</keyword>
<protein>
    <recommendedName>
        <fullName evidence="5">G-protein coupled receptors family 1 profile domain-containing protein</fullName>
    </recommendedName>
</protein>
<keyword evidence="4" id="KW-1185">Reference proteome</keyword>
<dbReference type="AlphaFoldDB" id="A0A1Y2BZD8"/>
<evidence type="ECO:0008006" key="5">
    <source>
        <dbReference type="Google" id="ProtNLM"/>
    </source>
</evidence>
<reference evidence="3 4" key="1">
    <citation type="submission" date="2016-07" db="EMBL/GenBank/DDBJ databases">
        <title>Pervasive Adenine N6-methylation of Active Genes in Fungi.</title>
        <authorList>
            <consortium name="DOE Joint Genome Institute"/>
            <person name="Mondo S.J."/>
            <person name="Dannebaum R.O."/>
            <person name="Kuo R.C."/>
            <person name="Labutti K."/>
            <person name="Haridas S."/>
            <person name="Kuo A."/>
            <person name="Salamov A."/>
            <person name="Ahrendt S.R."/>
            <person name="Lipzen A."/>
            <person name="Sullivan W."/>
            <person name="Andreopoulos W.B."/>
            <person name="Clum A."/>
            <person name="Lindquist E."/>
            <person name="Daum C."/>
            <person name="Ramamoorthy G.K."/>
            <person name="Gryganskyi A."/>
            <person name="Culley D."/>
            <person name="Magnuson J.K."/>
            <person name="James T.Y."/>
            <person name="O'Malley M.A."/>
            <person name="Stajich J.E."/>
            <person name="Spatafora J.W."/>
            <person name="Visel A."/>
            <person name="Grigoriev I.V."/>
        </authorList>
    </citation>
    <scope>NUCLEOTIDE SEQUENCE [LARGE SCALE GENOMIC DNA]</scope>
    <source>
        <strain evidence="3 4">JEL800</strain>
    </source>
</reference>
<keyword evidence="2" id="KW-0812">Transmembrane</keyword>
<proteinExistence type="predicted"/>
<dbReference type="Gene3D" id="1.20.1070.10">
    <property type="entry name" value="Rhodopsin 7-helix transmembrane proteins"/>
    <property type="match status" value="1"/>
</dbReference>
<evidence type="ECO:0000256" key="1">
    <source>
        <dbReference type="SAM" id="MobiDB-lite"/>
    </source>
</evidence>
<organism evidence="3 4">
    <name type="scientific">Rhizoclosmatium globosum</name>
    <dbReference type="NCBI Taxonomy" id="329046"/>
    <lineage>
        <taxon>Eukaryota</taxon>
        <taxon>Fungi</taxon>
        <taxon>Fungi incertae sedis</taxon>
        <taxon>Chytridiomycota</taxon>
        <taxon>Chytridiomycota incertae sedis</taxon>
        <taxon>Chytridiomycetes</taxon>
        <taxon>Chytridiales</taxon>
        <taxon>Chytriomycetaceae</taxon>
        <taxon>Rhizoclosmatium</taxon>
    </lineage>
</organism>
<keyword evidence="2" id="KW-1133">Transmembrane helix</keyword>
<feature type="transmembrane region" description="Helical" evidence="2">
    <location>
        <begin position="6"/>
        <end position="24"/>
    </location>
</feature>